<dbReference type="Pfam" id="PF11051">
    <property type="entry name" value="Mannosyl_trans3"/>
    <property type="match status" value="1"/>
</dbReference>
<keyword evidence="1" id="KW-0808">Transferase</keyword>
<evidence type="ECO:0000313" key="2">
    <source>
        <dbReference type="EMBL" id="NML63652.1"/>
    </source>
</evidence>
<reference evidence="2 3" key="1">
    <citation type="submission" date="2020-04" db="EMBL/GenBank/DDBJ databases">
        <title>Hymenobacter polaris sp. nov., isolated from Arctic soil.</title>
        <authorList>
            <person name="Dahal R.H."/>
        </authorList>
    </citation>
    <scope>NUCLEOTIDE SEQUENCE [LARGE SCALE GENOMIC DNA]</scope>
    <source>
        <strain evidence="2 3">RP-2-7</strain>
    </source>
</reference>
<dbReference type="SUPFAM" id="SSF53448">
    <property type="entry name" value="Nucleotide-diphospho-sugar transferases"/>
    <property type="match status" value="1"/>
</dbReference>
<dbReference type="InterPro" id="IPR022751">
    <property type="entry name" value="Alpha_mannosyltransferase"/>
</dbReference>
<keyword evidence="3" id="KW-1185">Reference proteome</keyword>
<dbReference type="InterPro" id="IPR029044">
    <property type="entry name" value="Nucleotide-diphossugar_trans"/>
</dbReference>
<protein>
    <recommendedName>
        <fullName evidence="4">Glycosyl transferase</fullName>
    </recommendedName>
</protein>
<dbReference type="Gene3D" id="3.90.550.10">
    <property type="entry name" value="Spore Coat Polysaccharide Biosynthesis Protein SpsA, Chain A"/>
    <property type="match status" value="1"/>
</dbReference>
<dbReference type="GO" id="GO:0016757">
    <property type="term" value="F:glycosyltransferase activity"/>
    <property type="evidence" value="ECO:0007669"/>
    <property type="project" value="InterPro"/>
</dbReference>
<evidence type="ECO:0000313" key="3">
    <source>
        <dbReference type="Proteomes" id="UP000559626"/>
    </source>
</evidence>
<dbReference type="Proteomes" id="UP000559626">
    <property type="component" value="Unassembled WGS sequence"/>
</dbReference>
<gene>
    <name evidence="2" type="ORF">HHL22_00360</name>
</gene>
<dbReference type="RefSeq" id="WP_169528998.1">
    <property type="nucleotide sequence ID" value="NZ_JABBGH010000001.1"/>
</dbReference>
<comment type="caution">
    <text evidence="2">The sequence shown here is derived from an EMBL/GenBank/DDBJ whole genome shotgun (WGS) entry which is preliminary data.</text>
</comment>
<dbReference type="AlphaFoldDB" id="A0A7Y0AAA0"/>
<organism evidence="2 3">
    <name type="scientific">Hymenobacter polaris</name>
    <dbReference type="NCBI Taxonomy" id="2682546"/>
    <lineage>
        <taxon>Bacteria</taxon>
        <taxon>Pseudomonadati</taxon>
        <taxon>Bacteroidota</taxon>
        <taxon>Cytophagia</taxon>
        <taxon>Cytophagales</taxon>
        <taxon>Hymenobacteraceae</taxon>
        <taxon>Hymenobacter</taxon>
    </lineage>
</organism>
<dbReference type="EMBL" id="JABBGH010000001">
    <property type="protein sequence ID" value="NML63652.1"/>
    <property type="molecule type" value="Genomic_DNA"/>
</dbReference>
<proteinExistence type="predicted"/>
<evidence type="ECO:0000256" key="1">
    <source>
        <dbReference type="ARBA" id="ARBA00022679"/>
    </source>
</evidence>
<name>A0A7Y0AAA0_9BACT</name>
<accession>A0A7Y0AAA0</accession>
<evidence type="ECO:0008006" key="4">
    <source>
        <dbReference type="Google" id="ProtNLM"/>
    </source>
</evidence>
<sequence length="303" mass="35188">MKRGIYIVANKKSEQLCKNLIYSIRESGCNLPIRLIHFGGKQISSSYILNQVELLNYSDFSDEAKDFITNLRSVLVECPMGFLYRYLAWFSDWDEFIYSDNDIVALCNWEILFSYLNKYELVHADEEYTTNGLYNYNRPESVKEIFGELSLLSAVTAGHLVVKRNEKMIIDIKNAIEWFKNNPDIPKKHDQSLLHVATLLGSWNILNLCKPPHNWLSSWAGDYKNSLHLVQSIQLNDSRISHIHYSGGSPKGNLPIQDLLFSADSERNRLIKLAFICLRFLSKFESFSFQISRIKRFLKVKKI</sequence>